<sequence>MPHAAYAAFKTEHGKRLDLVIGQFVQGLADDAYEVLERAGASNALVDAVAERHVFQAFANRTFTIADGIKSLDAFTVIFVESGGALSDVYMRGRVNTWIQGWRRRLEKLQRENPDV</sequence>
<organism evidence="1 2">
    <name type="scientific">Brevundimonas phage vB_BpoS-Kabachok</name>
    <dbReference type="NCBI Taxonomy" id="2948600"/>
    <lineage>
        <taxon>Viruses</taxon>
        <taxon>Duplodnaviria</taxon>
        <taxon>Heunggongvirae</taxon>
        <taxon>Uroviricota</taxon>
        <taxon>Caudoviricetes</taxon>
        <taxon>Jeanschmidtviridae</taxon>
        <taxon>Marchewkavirus</taxon>
        <taxon>Marchewkavirus kabachok</taxon>
    </lineage>
</organism>
<name>A0A9E7MP60_9CAUD</name>
<reference evidence="1" key="1">
    <citation type="submission" date="2022-05" db="EMBL/GenBank/DDBJ databases">
        <authorList>
            <person name="Friedrich I."/>
            <person name="Poehlein A."/>
            <person name="Schneider D."/>
            <person name="Hertel R."/>
            <person name="Daniel R."/>
        </authorList>
    </citation>
    <scope>NUCLEOTIDE SEQUENCE</scope>
</reference>
<evidence type="ECO:0000313" key="1">
    <source>
        <dbReference type="EMBL" id="USN13995.1"/>
    </source>
</evidence>
<dbReference type="EMBL" id="ON529852">
    <property type="protein sequence ID" value="USN13995.1"/>
    <property type="molecule type" value="Genomic_DNA"/>
</dbReference>
<gene>
    <name evidence="1" type="ORF">KABACHOK_01590</name>
</gene>
<proteinExistence type="predicted"/>
<dbReference type="Proteomes" id="UP001056685">
    <property type="component" value="Segment"/>
</dbReference>
<protein>
    <submittedName>
        <fullName evidence="1">Uncharacterized protein</fullName>
    </submittedName>
</protein>
<accession>A0A9E7MP60</accession>
<evidence type="ECO:0000313" key="2">
    <source>
        <dbReference type="Proteomes" id="UP001056685"/>
    </source>
</evidence>
<keyword evidence="2" id="KW-1185">Reference proteome</keyword>